<dbReference type="EMBL" id="CP002085">
    <property type="protein sequence ID" value="ADK85437.1"/>
    <property type="molecule type" value="Genomic_DNA"/>
</dbReference>
<dbReference type="Proteomes" id="UP000009047">
    <property type="component" value="Chromosome"/>
</dbReference>
<accession>E1QIC0</accession>
<dbReference type="AlphaFoldDB" id="E1QIC0"/>
<name>E1QIC0_DESB2</name>
<reference evidence="1 2" key="1">
    <citation type="journal article" date="2010" name="Stand. Genomic Sci.">
        <title>Complete genome sequence of Desulfarculus baarsii type strain (2st14).</title>
        <authorList>
            <person name="Sun H."/>
            <person name="Spring S."/>
            <person name="Lapidus A."/>
            <person name="Davenport K."/>
            <person name="Del Rio T.G."/>
            <person name="Tice H."/>
            <person name="Nolan M."/>
            <person name="Copeland A."/>
            <person name="Cheng J.F."/>
            <person name="Lucas S."/>
            <person name="Tapia R."/>
            <person name="Goodwin L."/>
            <person name="Pitluck S."/>
            <person name="Ivanova N."/>
            <person name="Pagani I."/>
            <person name="Mavromatis K."/>
            <person name="Ovchinnikova G."/>
            <person name="Pati A."/>
            <person name="Chen A."/>
            <person name="Palaniappan K."/>
            <person name="Hauser L."/>
            <person name="Chang Y.J."/>
            <person name="Jeffries C.D."/>
            <person name="Detter J.C."/>
            <person name="Han C."/>
            <person name="Rohde M."/>
            <person name="Brambilla E."/>
            <person name="Goker M."/>
            <person name="Woyke T."/>
            <person name="Bristow J."/>
            <person name="Eisen J.A."/>
            <person name="Markowitz V."/>
            <person name="Hugenholtz P."/>
            <person name="Kyrpides N.C."/>
            <person name="Klenk H.P."/>
            <person name="Land M."/>
        </authorList>
    </citation>
    <scope>NUCLEOTIDE SEQUENCE [LARGE SCALE GENOMIC DNA]</scope>
    <source>
        <strain evidence="2">ATCC 33931 / DSM 2075 / LMG 7858 / VKM B-1802 / 2st14</strain>
    </source>
</reference>
<proteinExistence type="predicted"/>
<keyword evidence="2" id="KW-1185">Reference proteome</keyword>
<protein>
    <submittedName>
        <fullName evidence="1">Uncharacterized protein</fullName>
    </submittedName>
</protein>
<dbReference type="KEGG" id="dbr:Deba_2072"/>
<dbReference type="HOGENOM" id="CLU_1394361_0_0_7"/>
<gene>
    <name evidence="1" type="ordered locus">Deba_2072</name>
</gene>
<evidence type="ECO:0000313" key="2">
    <source>
        <dbReference type="Proteomes" id="UP000009047"/>
    </source>
</evidence>
<organism evidence="1 2">
    <name type="scientific">Desulfarculus baarsii (strain ATCC 33931 / DSM 2075 / LMG 7858 / VKM B-1802 / 2st14)</name>
    <dbReference type="NCBI Taxonomy" id="644282"/>
    <lineage>
        <taxon>Bacteria</taxon>
        <taxon>Pseudomonadati</taxon>
        <taxon>Thermodesulfobacteriota</taxon>
        <taxon>Desulfarculia</taxon>
        <taxon>Desulfarculales</taxon>
        <taxon>Desulfarculaceae</taxon>
        <taxon>Desulfarculus</taxon>
    </lineage>
</organism>
<sequence>MGEFHDEVSRNNGRFAPLPGDIGLTPGLALVRFCQTAPGEPATRAGHVFGFVGPGETLEALWRVRVLPWAGRRGPCEVWRRRGLSAAQRGAVAEAARAYAGRGYGWWKLAAHLADWFLAWALFGLSLGRRRGEAYVARRLLALERWPICSWVWARAYGQALGLSLGEPGGCATPDGMRDYFMADPAWELIFRRAG</sequence>
<dbReference type="RefSeq" id="WP_013258878.1">
    <property type="nucleotide sequence ID" value="NC_014365.1"/>
</dbReference>
<evidence type="ECO:0000313" key="1">
    <source>
        <dbReference type="EMBL" id="ADK85437.1"/>
    </source>
</evidence>